<name>A0A1M6EL18_9FLAO</name>
<dbReference type="InterPro" id="IPR011990">
    <property type="entry name" value="TPR-like_helical_dom_sf"/>
</dbReference>
<dbReference type="InterPro" id="IPR019734">
    <property type="entry name" value="TPR_rpt"/>
</dbReference>
<dbReference type="Gene3D" id="2.40.50.1020">
    <property type="entry name" value="LytTr DNA-binding domain"/>
    <property type="match status" value="1"/>
</dbReference>
<feature type="repeat" description="TPR" evidence="6">
    <location>
        <begin position="143"/>
        <end position="176"/>
    </location>
</feature>
<dbReference type="InterPro" id="IPR007492">
    <property type="entry name" value="LytTR_DNA-bd_dom"/>
</dbReference>
<dbReference type="SMART" id="SM00850">
    <property type="entry name" value="LytTR"/>
    <property type="match status" value="1"/>
</dbReference>
<keyword evidence="7" id="KW-0812">Transmembrane</keyword>
<evidence type="ECO:0000259" key="8">
    <source>
        <dbReference type="PROSITE" id="PS50930"/>
    </source>
</evidence>
<gene>
    <name evidence="9" type="ORF">SAMN05444337_0967</name>
</gene>
<evidence type="ECO:0000313" key="9">
    <source>
        <dbReference type="EMBL" id="SHI85978.1"/>
    </source>
</evidence>
<keyword evidence="2" id="KW-0963">Cytoplasm</keyword>
<dbReference type="OrthoDB" id="1646880at2"/>
<keyword evidence="10" id="KW-1185">Reference proteome</keyword>
<feature type="transmembrane region" description="Helical" evidence="7">
    <location>
        <begin position="416"/>
        <end position="434"/>
    </location>
</feature>
<accession>A0A1M6EL18</accession>
<dbReference type="Pfam" id="PF13424">
    <property type="entry name" value="TPR_12"/>
    <property type="match status" value="1"/>
</dbReference>
<dbReference type="Pfam" id="PF04397">
    <property type="entry name" value="LytTR"/>
    <property type="match status" value="1"/>
</dbReference>
<dbReference type="PANTHER" id="PTHR46630">
    <property type="entry name" value="TETRATRICOPEPTIDE REPEAT PROTEIN 29"/>
    <property type="match status" value="1"/>
</dbReference>
<dbReference type="SMART" id="SM00028">
    <property type="entry name" value="TPR"/>
    <property type="match status" value="3"/>
</dbReference>
<feature type="domain" description="HTH LytTR-type" evidence="8">
    <location>
        <begin position="466"/>
        <end position="566"/>
    </location>
</feature>
<dbReference type="STRING" id="683124.SAMN05444337_0967"/>
<protein>
    <submittedName>
        <fullName evidence="9">Tetratricopeptide repeat-containing protein</fullName>
    </submittedName>
</protein>
<evidence type="ECO:0000256" key="5">
    <source>
        <dbReference type="ARBA" id="ARBA00038253"/>
    </source>
</evidence>
<dbReference type="SUPFAM" id="SSF48452">
    <property type="entry name" value="TPR-like"/>
    <property type="match status" value="2"/>
</dbReference>
<keyword evidence="7" id="KW-1133">Transmembrane helix</keyword>
<dbReference type="PROSITE" id="PS50930">
    <property type="entry name" value="HTH_LYTTR"/>
    <property type="match status" value="1"/>
</dbReference>
<evidence type="ECO:0000256" key="6">
    <source>
        <dbReference type="PROSITE-ProRule" id="PRU00339"/>
    </source>
</evidence>
<evidence type="ECO:0000256" key="3">
    <source>
        <dbReference type="ARBA" id="ARBA00022737"/>
    </source>
</evidence>
<keyword evidence="7" id="KW-0472">Membrane</keyword>
<sequence length="567" mass="66045">MIQKILFFFFFSALVIAQNQPDNDFKRLERLCQKNSNNADSLSLYSNRLLQFGKKNNNIEAILEGYFFYSQLETLKGNKKQAIVYLDSALVYQDRTQDYSRLFRIKRVKAITCAQLGEYDIAEKIYSGIVEDALKTNRVDEIAQTYNGLGIIERNKSNYSKALQYFEKALHIWDSLGVDNAKLGAISNIGLTQKSLGNISESNKSFHKAIYLSKNDKRNESSLYRMYSNLASNFISLKKADSANYYLDKVVHYYKRTNQKFLLNLAYLNVGQSKLLTNDFKSAFWHLNTSLQEIKKAKHIPQQIENYRLLATVFYKQNDFEKALIYLDSAHTLSVDKNINYDLESQYALYAAINEKSANYKEANNYLRKNDSLKKAKYLKKTANSFNQILVLEDNKEKSNTIVKLDKEKSFYKSNLFVAAILAIILLIMFFFLAKKYLMQMKEVKELQDELEQYNIEYSEVPKTEIVIQLKSKAIINTSKILYIKSDGHYAEIFLEDKEKPEIERSSLSNLAEQLPSKDFIRIHKSYIVNIHKIKIINSTQLMVSNGEWIKLSRTYKQELKNIFHKE</sequence>
<dbReference type="RefSeq" id="WP_072782219.1">
    <property type="nucleotide sequence ID" value="NZ_CP045292.1"/>
</dbReference>
<dbReference type="Gene3D" id="1.25.40.10">
    <property type="entry name" value="Tetratricopeptide repeat domain"/>
    <property type="match status" value="2"/>
</dbReference>
<dbReference type="PANTHER" id="PTHR46630:SF1">
    <property type="entry name" value="TETRATRICOPEPTIDE REPEAT PROTEIN 29"/>
    <property type="match status" value="1"/>
</dbReference>
<evidence type="ECO:0000256" key="1">
    <source>
        <dbReference type="ARBA" id="ARBA00004496"/>
    </source>
</evidence>
<dbReference type="PROSITE" id="PS50005">
    <property type="entry name" value="TPR"/>
    <property type="match status" value="1"/>
</dbReference>
<evidence type="ECO:0000256" key="2">
    <source>
        <dbReference type="ARBA" id="ARBA00022490"/>
    </source>
</evidence>
<comment type="subcellular location">
    <subcellularLocation>
        <location evidence="1">Cytoplasm</location>
    </subcellularLocation>
</comment>
<dbReference type="EMBL" id="FQZH01000001">
    <property type="protein sequence ID" value="SHI85978.1"/>
    <property type="molecule type" value="Genomic_DNA"/>
</dbReference>
<proteinExistence type="inferred from homology"/>
<keyword evidence="3" id="KW-0677">Repeat</keyword>
<dbReference type="AlphaFoldDB" id="A0A1M6EL18"/>
<evidence type="ECO:0000256" key="7">
    <source>
        <dbReference type="SAM" id="Phobius"/>
    </source>
</evidence>
<comment type="similarity">
    <text evidence="5">Belongs to the Rap family.</text>
</comment>
<organism evidence="9 10">
    <name type="scientific">Flavobacterium haoranii</name>
    <dbReference type="NCBI Taxonomy" id="683124"/>
    <lineage>
        <taxon>Bacteria</taxon>
        <taxon>Pseudomonadati</taxon>
        <taxon>Bacteroidota</taxon>
        <taxon>Flavobacteriia</taxon>
        <taxon>Flavobacteriales</taxon>
        <taxon>Flavobacteriaceae</taxon>
        <taxon>Flavobacterium</taxon>
    </lineage>
</organism>
<dbReference type="GO" id="GO:0005737">
    <property type="term" value="C:cytoplasm"/>
    <property type="evidence" value="ECO:0007669"/>
    <property type="project" value="UniProtKB-SubCell"/>
</dbReference>
<keyword evidence="4 6" id="KW-0802">TPR repeat</keyword>
<evidence type="ECO:0000313" key="10">
    <source>
        <dbReference type="Proteomes" id="UP000184232"/>
    </source>
</evidence>
<dbReference type="GO" id="GO:0003677">
    <property type="term" value="F:DNA binding"/>
    <property type="evidence" value="ECO:0007669"/>
    <property type="project" value="InterPro"/>
</dbReference>
<dbReference type="InterPro" id="IPR051476">
    <property type="entry name" value="Bac_ResReg_Asp_Phosphatase"/>
</dbReference>
<reference evidence="10" key="1">
    <citation type="submission" date="2016-11" db="EMBL/GenBank/DDBJ databases">
        <authorList>
            <person name="Varghese N."/>
            <person name="Submissions S."/>
        </authorList>
    </citation>
    <scope>NUCLEOTIDE SEQUENCE [LARGE SCALE GENOMIC DNA]</scope>
    <source>
        <strain evidence="10">DSM 22807</strain>
    </source>
</reference>
<evidence type="ECO:0000256" key="4">
    <source>
        <dbReference type="ARBA" id="ARBA00022803"/>
    </source>
</evidence>
<dbReference type="Proteomes" id="UP000184232">
    <property type="component" value="Unassembled WGS sequence"/>
</dbReference>